<gene>
    <name evidence="2" type="ORF">J2S42_008059</name>
</gene>
<comment type="caution">
    <text evidence="2">The sequence shown here is derived from an EMBL/GenBank/DDBJ whole genome shotgun (WGS) entry which is preliminary data.</text>
</comment>
<proteinExistence type="predicted"/>
<evidence type="ECO:0000313" key="2">
    <source>
        <dbReference type="EMBL" id="MDQ0371390.1"/>
    </source>
</evidence>
<feature type="transmembrane region" description="Helical" evidence="1">
    <location>
        <begin position="65"/>
        <end position="89"/>
    </location>
</feature>
<keyword evidence="1" id="KW-0812">Transmembrane</keyword>
<feature type="transmembrane region" description="Helical" evidence="1">
    <location>
        <begin position="110"/>
        <end position="132"/>
    </location>
</feature>
<keyword evidence="1" id="KW-0472">Membrane</keyword>
<reference evidence="2 3" key="1">
    <citation type="submission" date="2023-07" db="EMBL/GenBank/DDBJ databases">
        <title>Sequencing the genomes of 1000 actinobacteria strains.</title>
        <authorList>
            <person name="Klenk H.-P."/>
        </authorList>
    </citation>
    <scope>NUCLEOTIDE SEQUENCE [LARGE SCALE GENOMIC DNA]</scope>
    <source>
        <strain evidence="2 3">DSM 44709</strain>
    </source>
</reference>
<keyword evidence="3" id="KW-1185">Reference proteome</keyword>
<evidence type="ECO:0000313" key="3">
    <source>
        <dbReference type="Proteomes" id="UP001240236"/>
    </source>
</evidence>
<dbReference type="EMBL" id="JAUSUZ010000001">
    <property type="protein sequence ID" value="MDQ0371390.1"/>
    <property type="molecule type" value="Genomic_DNA"/>
</dbReference>
<protein>
    <submittedName>
        <fullName evidence="2">Uncharacterized protein</fullName>
    </submittedName>
</protein>
<dbReference type="RefSeq" id="WP_307248128.1">
    <property type="nucleotide sequence ID" value="NZ_JAUSUZ010000001.1"/>
</dbReference>
<keyword evidence="1" id="KW-1133">Transmembrane helix</keyword>
<evidence type="ECO:0000256" key="1">
    <source>
        <dbReference type="SAM" id="Phobius"/>
    </source>
</evidence>
<sequence>MPVDPVTEAPACDVCGGTPAEFATFRSVLALLIAWQLQTRRGWFCRDCGVSVHREMTTFTMVAGWWGLAFLGALTAIAMNASAAGRLARLPAPAYRTGRPLAPRRPLSRSPALIGPILFGTLVLAFCCGVPGR</sequence>
<name>A0AAE3W8U1_9ACTN</name>
<dbReference type="Proteomes" id="UP001240236">
    <property type="component" value="Unassembled WGS sequence"/>
</dbReference>
<organism evidence="2 3">
    <name type="scientific">Catenuloplanes indicus</name>
    <dbReference type="NCBI Taxonomy" id="137267"/>
    <lineage>
        <taxon>Bacteria</taxon>
        <taxon>Bacillati</taxon>
        <taxon>Actinomycetota</taxon>
        <taxon>Actinomycetes</taxon>
        <taxon>Micromonosporales</taxon>
        <taxon>Micromonosporaceae</taxon>
        <taxon>Catenuloplanes</taxon>
    </lineage>
</organism>
<dbReference type="AlphaFoldDB" id="A0AAE3W8U1"/>
<accession>A0AAE3W8U1</accession>